<dbReference type="EMBL" id="KY523104">
    <property type="protein sequence ID" value="QKU35538.1"/>
    <property type="molecule type" value="Genomic_DNA"/>
</dbReference>
<name>A0A6N1NW03_9VIRU</name>
<accession>A0A6N1NW03</accession>
<reference evidence="3" key="1">
    <citation type="submission" date="2017-01" db="EMBL/GenBank/DDBJ databases">
        <authorList>
            <person name="Assis F.L."/>
            <person name="Abrahao J.S."/>
            <person name="Silva L."/>
            <person name="Khalil J.B."/>
            <person name="Rodrigues R."/>
            <person name="Silva L.S."/>
            <person name="Arantes T."/>
            <person name="Boratto P."/>
            <person name="Andrade M."/>
            <person name="Kroon E.G."/>
            <person name="Ribeiro B."/>
            <person name="Bergier I."/>
            <person name="Seligmann H."/>
            <person name="Ghigo E."/>
            <person name="Colson P."/>
            <person name="Levasseur A."/>
            <person name="Raoult D."/>
            <person name="Scola B.L."/>
        </authorList>
    </citation>
    <scope>NUCLEOTIDE SEQUENCE</scope>
    <source>
        <strain evidence="3">Soda lake</strain>
    </source>
</reference>
<dbReference type="InterPro" id="IPR020084">
    <property type="entry name" value="NUDIX_hydrolase_CS"/>
</dbReference>
<dbReference type="SUPFAM" id="SSF55811">
    <property type="entry name" value="Nudix"/>
    <property type="match status" value="1"/>
</dbReference>
<feature type="domain" description="Nudix hydrolase" evidence="2">
    <location>
        <begin position="92"/>
        <end position="220"/>
    </location>
</feature>
<dbReference type="Pfam" id="PF00293">
    <property type="entry name" value="NUDIX"/>
    <property type="match status" value="1"/>
</dbReference>
<sequence length="263" mass="31419">MSAEIIDWKWESKIIKIISDDITTDDFNLLVSDLENQNIHTIYIHINEKILDKFLWIILDRNYKFRSYDEGIYEYYKWTLKGIEDKVHPYATSTACASVMILSPDETSVLMVFENDMWKFVTGSNNFNELNLETAKREMFEEVGLEYDSRFEPKFIGMWNISGRNNGKINDVMTCYVIKAKSFTLKLDDFEIVKAKWFKINDLIPITNMINNNFNENTTEPINMMTIKHDKEKYGYPYFLWINNWLNNKYFDFVNYKNVNVIY</sequence>
<evidence type="ECO:0000313" key="3">
    <source>
        <dbReference type="EMBL" id="QKU35538.1"/>
    </source>
</evidence>
<dbReference type="PROSITE" id="PS51462">
    <property type="entry name" value="NUDIX"/>
    <property type="match status" value="1"/>
</dbReference>
<dbReference type="GO" id="GO:0016787">
    <property type="term" value="F:hydrolase activity"/>
    <property type="evidence" value="ECO:0007669"/>
    <property type="project" value="UniProtKB-KW"/>
</dbReference>
<proteinExistence type="predicted"/>
<dbReference type="RefSeq" id="YP_010782204.1">
    <property type="nucleotide sequence ID" value="NC_075039.1"/>
</dbReference>
<keyword evidence="1" id="KW-0378">Hydrolase</keyword>
<evidence type="ECO:0000259" key="2">
    <source>
        <dbReference type="PROSITE" id="PS51462"/>
    </source>
</evidence>
<organism evidence="3">
    <name type="scientific">Tupanvirus soda lake</name>
    <dbReference type="NCBI Taxonomy" id="2126985"/>
    <lineage>
        <taxon>Viruses</taxon>
        <taxon>Varidnaviria</taxon>
        <taxon>Bamfordvirae</taxon>
        <taxon>Nucleocytoviricota</taxon>
        <taxon>Megaviricetes</taxon>
        <taxon>Imitervirales</taxon>
        <taxon>Mimiviridae</taxon>
        <taxon>Megamimivirinae</taxon>
        <taxon>Tupanvirus</taxon>
        <taxon>Tupanvirus salinum</taxon>
    </lineage>
</organism>
<reference evidence="3" key="2">
    <citation type="journal article" date="2018" name="Nat. Commun.">
        <title>Tailed giant Tupanvirus possesses the most complete translational apparatus of the known virosphere.</title>
        <authorList>
            <person name="Abrahao J."/>
            <person name="Silva L."/>
            <person name="Silva L.S."/>
            <person name="Khalil J.Y.B."/>
            <person name="Rodrigues R."/>
            <person name="Arantes T."/>
            <person name="Assis F."/>
            <person name="Boratto P."/>
            <person name="Andrade M."/>
            <person name="Kroon E.G."/>
            <person name="Ribeiro B."/>
            <person name="Bergier I."/>
            <person name="Seligmann H."/>
            <person name="Ghigo E."/>
            <person name="Colson P."/>
            <person name="Levasseur A."/>
            <person name="Kroemer G."/>
            <person name="Raoult D."/>
            <person name="La Scola B."/>
        </authorList>
    </citation>
    <scope>NUCLEOTIDE SEQUENCE [LARGE SCALE GENOMIC DNA]</scope>
    <source>
        <strain evidence="3">Soda lake</strain>
    </source>
</reference>
<dbReference type="Gene3D" id="3.90.79.10">
    <property type="entry name" value="Nucleoside Triphosphate Pyrophosphohydrolase"/>
    <property type="match status" value="1"/>
</dbReference>
<evidence type="ECO:0000256" key="1">
    <source>
        <dbReference type="ARBA" id="ARBA00022801"/>
    </source>
</evidence>
<dbReference type="GeneID" id="80518968"/>
<dbReference type="InterPro" id="IPR015797">
    <property type="entry name" value="NUDIX_hydrolase-like_dom_sf"/>
</dbReference>
<dbReference type="PROSITE" id="PS00893">
    <property type="entry name" value="NUDIX_BOX"/>
    <property type="match status" value="1"/>
</dbReference>
<dbReference type="InterPro" id="IPR000086">
    <property type="entry name" value="NUDIX_hydrolase_dom"/>
</dbReference>
<protein>
    <recommendedName>
        <fullName evidence="2">Nudix hydrolase domain-containing protein</fullName>
    </recommendedName>
</protein>
<dbReference type="KEGG" id="vg:80518968"/>